<gene>
    <name evidence="3" type="primary">rlpA</name>
    <name evidence="6" type="ORF">ABWT76_001423</name>
</gene>
<dbReference type="AlphaFoldDB" id="A0AAU8JIL5"/>
<dbReference type="EC" id="4.2.2.-" evidence="3"/>
<dbReference type="Pfam" id="PF03330">
    <property type="entry name" value="DPBB_1"/>
    <property type="match status" value="1"/>
</dbReference>
<comment type="function">
    <text evidence="3">Lytic transglycosylase with a strong preference for naked glycan strands that lack stem peptides.</text>
</comment>
<evidence type="ECO:0000259" key="5">
    <source>
        <dbReference type="Pfam" id="PF03330"/>
    </source>
</evidence>
<feature type="domain" description="RlpA-like protein double-psi beta-barrel" evidence="5">
    <location>
        <begin position="81"/>
        <end position="167"/>
    </location>
</feature>
<dbReference type="GO" id="GO:0000270">
    <property type="term" value="P:peptidoglycan metabolic process"/>
    <property type="evidence" value="ECO:0007669"/>
    <property type="project" value="UniProtKB-UniRule"/>
</dbReference>
<dbReference type="SUPFAM" id="SSF50685">
    <property type="entry name" value="Barwin-like endoglucanases"/>
    <property type="match status" value="1"/>
</dbReference>
<dbReference type="InterPro" id="IPR009009">
    <property type="entry name" value="RlpA-like_DPBB"/>
</dbReference>
<dbReference type="InterPro" id="IPR036908">
    <property type="entry name" value="RlpA-like_sf"/>
</dbReference>
<dbReference type="GO" id="GO:0071555">
    <property type="term" value="P:cell wall organization"/>
    <property type="evidence" value="ECO:0007669"/>
    <property type="project" value="UniProtKB-KW"/>
</dbReference>
<dbReference type="GO" id="GO:0008932">
    <property type="term" value="F:lytic endotransglycosylase activity"/>
    <property type="evidence" value="ECO:0007669"/>
    <property type="project" value="UniProtKB-UniRule"/>
</dbReference>
<dbReference type="NCBIfam" id="TIGR00413">
    <property type="entry name" value="rlpA"/>
    <property type="match status" value="1"/>
</dbReference>
<dbReference type="CDD" id="cd22268">
    <property type="entry name" value="DPBB_RlpA-like"/>
    <property type="match status" value="1"/>
</dbReference>
<feature type="chain" id="PRO_5043067715" description="Probable endolytic peptidoglycan transglycosylase RlpA" evidence="3">
    <location>
        <begin position="27"/>
        <end position="173"/>
    </location>
</feature>
<dbReference type="InterPro" id="IPR034718">
    <property type="entry name" value="RlpA"/>
</dbReference>
<dbReference type="HAMAP" id="MF_02071">
    <property type="entry name" value="RlpA"/>
    <property type="match status" value="1"/>
</dbReference>
<evidence type="ECO:0000256" key="4">
    <source>
        <dbReference type="RuleBase" id="RU003495"/>
    </source>
</evidence>
<sequence precursor="true">MKKQLWHSLTAMALLSTIGMSEAVSAQSSAKAERQNIQNISMQNISEVSPHEPHKNIHKLPRKSSRLAFQGIKNSGRSYNEGWASWYGPGFDGNYTASGEVFDQYDMTAAHPSLPFGTLVQVTNLDNGASVTVRINDRGPFAGGRIIDLSAGAAEALGMIYTGEAYVVLQVLN</sequence>
<reference evidence="6" key="1">
    <citation type="submission" date="2024-07" db="EMBL/GenBank/DDBJ databases">
        <authorList>
            <person name="Kim Y.J."/>
            <person name="Jeong J.Y."/>
        </authorList>
    </citation>
    <scope>NUCLEOTIDE SEQUENCE</scope>
    <source>
        <strain evidence="6">GIHE-MW2</strain>
    </source>
</reference>
<dbReference type="PANTHER" id="PTHR34183:SF1">
    <property type="entry name" value="ENDOLYTIC PEPTIDOGLYCAN TRANSGLYCOSYLASE RLPA"/>
    <property type="match status" value="1"/>
</dbReference>
<dbReference type="RefSeq" id="WP_082349045.1">
    <property type="nucleotide sequence ID" value="NZ_CP159837.1"/>
</dbReference>
<evidence type="ECO:0000256" key="2">
    <source>
        <dbReference type="ARBA" id="ARBA00023316"/>
    </source>
</evidence>
<evidence type="ECO:0000313" key="6">
    <source>
        <dbReference type="EMBL" id="XCM38567.1"/>
    </source>
</evidence>
<organism evidence="6">
    <name type="scientific">Planktothricoides raciborskii GIHE-MW2</name>
    <dbReference type="NCBI Taxonomy" id="2792601"/>
    <lineage>
        <taxon>Bacteria</taxon>
        <taxon>Bacillati</taxon>
        <taxon>Cyanobacteriota</taxon>
        <taxon>Cyanophyceae</taxon>
        <taxon>Oscillatoriophycideae</taxon>
        <taxon>Oscillatoriales</taxon>
        <taxon>Oscillatoriaceae</taxon>
        <taxon>Planktothricoides</taxon>
    </lineage>
</organism>
<dbReference type="PANTHER" id="PTHR34183">
    <property type="entry name" value="ENDOLYTIC PEPTIDOGLYCAN TRANSGLYCOSYLASE RLPA"/>
    <property type="match status" value="1"/>
</dbReference>
<accession>A0AAU8JIL5</accession>
<dbReference type="EMBL" id="CP159837">
    <property type="protein sequence ID" value="XCM38567.1"/>
    <property type="molecule type" value="Genomic_DNA"/>
</dbReference>
<feature type="signal peptide" evidence="3">
    <location>
        <begin position="1"/>
        <end position="26"/>
    </location>
</feature>
<keyword evidence="2 3" id="KW-0961">Cell wall biogenesis/degradation</keyword>
<protein>
    <recommendedName>
        <fullName evidence="3">Probable endolytic peptidoglycan transglycosylase RlpA</fullName>
        <ecNumber evidence="3">4.2.2.-</ecNumber>
    </recommendedName>
</protein>
<evidence type="ECO:0000256" key="3">
    <source>
        <dbReference type="HAMAP-Rule" id="MF_02071"/>
    </source>
</evidence>
<evidence type="ECO:0000256" key="1">
    <source>
        <dbReference type="ARBA" id="ARBA00023239"/>
    </source>
</evidence>
<name>A0AAU8JIL5_9CYAN</name>
<dbReference type="Gene3D" id="2.40.40.10">
    <property type="entry name" value="RlpA-like domain"/>
    <property type="match status" value="1"/>
</dbReference>
<comment type="similarity">
    <text evidence="3 4">Belongs to the RlpA family.</text>
</comment>
<keyword evidence="1 3" id="KW-0456">Lyase</keyword>
<proteinExistence type="inferred from homology"/>
<keyword evidence="3" id="KW-0732">Signal</keyword>
<dbReference type="InterPro" id="IPR012997">
    <property type="entry name" value="RplA"/>
</dbReference>